<gene>
    <name evidence="2" type="ORF">NF556_00670</name>
</gene>
<evidence type="ECO:0000313" key="3">
    <source>
        <dbReference type="Proteomes" id="UP001056455"/>
    </source>
</evidence>
<dbReference type="PANTHER" id="PTHR33993">
    <property type="entry name" value="GLYOXALASE-RELATED"/>
    <property type="match status" value="1"/>
</dbReference>
<dbReference type="InterPro" id="IPR052164">
    <property type="entry name" value="Anthracycline_SecMetBiosynth"/>
</dbReference>
<dbReference type="PROSITE" id="PS51819">
    <property type="entry name" value="VOC"/>
    <property type="match status" value="2"/>
</dbReference>
<accession>A0ABY4YUH0</accession>
<dbReference type="RefSeq" id="WP_252593585.1">
    <property type="nucleotide sequence ID" value="NZ_CP099489.1"/>
</dbReference>
<dbReference type="Gene3D" id="3.10.180.10">
    <property type="entry name" value="2,3-Dihydroxybiphenyl 1,2-Dioxygenase, domain 1"/>
    <property type="match status" value="2"/>
</dbReference>
<dbReference type="InterPro" id="IPR037523">
    <property type="entry name" value="VOC_core"/>
</dbReference>
<keyword evidence="3" id="KW-1185">Reference proteome</keyword>
<evidence type="ECO:0000313" key="2">
    <source>
        <dbReference type="EMBL" id="USQ80209.1"/>
    </source>
</evidence>
<dbReference type="EMBL" id="CP099489">
    <property type="protein sequence ID" value="USQ80209.1"/>
    <property type="molecule type" value="Genomic_DNA"/>
</dbReference>
<name>A0ABY4YUH0_9MICO</name>
<dbReference type="CDD" id="cd07247">
    <property type="entry name" value="SgaA_N_like"/>
    <property type="match status" value="2"/>
</dbReference>
<dbReference type="InterPro" id="IPR004360">
    <property type="entry name" value="Glyas_Fos-R_dOase_dom"/>
</dbReference>
<protein>
    <submittedName>
        <fullName evidence="2">VOC family protein</fullName>
    </submittedName>
</protein>
<dbReference type="Pfam" id="PF00903">
    <property type="entry name" value="Glyoxalase"/>
    <property type="match status" value="2"/>
</dbReference>
<dbReference type="InterPro" id="IPR029068">
    <property type="entry name" value="Glyas_Bleomycin-R_OHBP_Dase"/>
</dbReference>
<dbReference type="Proteomes" id="UP001056455">
    <property type="component" value="Chromosome"/>
</dbReference>
<reference evidence="2" key="1">
    <citation type="submission" date="2022-06" db="EMBL/GenBank/DDBJ databases">
        <title>Ornithinimicrobium HY1793.</title>
        <authorList>
            <person name="Huang Y."/>
        </authorList>
    </citation>
    <scope>NUCLEOTIDE SEQUENCE</scope>
    <source>
        <strain evidence="2">HY1793</strain>
    </source>
</reference>
<proteinExistence type="predicted"/>
<organism evidence="2 3">
    <name type="scientific">Ornithinimicrobium faecis</name>
    <dbReference type="NCBI Taxonomy" id="2934158"/>
    <lineage>
        <taxon>Bacteria</taxon>
        <taxon>Bacillati</taxon>
        <taxon>Actinomycetota</taxon>
        <taxon>Actinomycetes</taxon>
        <taxon>Micrococcales</taxon>
        <taxon>Ornithinimicrobiaceae</taxon>
        <taxon>Ornithinimicrobium</taxon>
    </lineage>
</organism>
<sequence>MAIHQETWPAGTPVWVDLSVTDPDASRAFYADVLGWEFTPSGEQFGGYFMALVDGEPAAGLAPPMEGMEEDTHAWTTYLGTEDIEAVTQGVTDAGGTVVMPPMPLESLGSMAIYTDSTGAVFGGWQYGEHTGFNVYDSPGSVSWCEAMLGDFEAGQEFYAQVFGFTYEDMSSEGMKYAMFSVPGGERPAGGVGMVEGEQPYWSVTFNVPDTDAAIERATARGSQVLMEPYAFEFGRVAVITGPDGERFGVIEPPAEPAVSAG</sequence>
<feature type="domain" description="VOC" evidence="1">
    <location>
        <begin position="141"/>
        <end position="253"/>
    </location>
</feature>
<dbReference type="SUPFAM" id="SSF54593">
    <property type="entry name" value="Glyoxalase/Bleomycin resistance protein/Dihydroxybiphenyl dioxygenase"/>
    <property type="match status" value="2"/>
</dbReference>
<dbReference type="PANTHER" id="PTHR33993:SF10">
    <property type="entry name" value="CONSERVED PROTEIN"/>
    <property type="match status" value="1"/>
</dbReference>
<evidence type="ECO:0000259" key="1">
    <source>
        <dbReference type="PROSITE" id="PS51819"/>
    </source>
</evidence>
<feature type="domain" description="VOC" evidence="1">
    <location>
        <begin position="12"/>
        <end position="132"/>
    </location>
</feature>